<dbReference type="PANTHER" id="PTHR39463">
    <property type="entry name" value="MEDUSA"/>
    <property type="match status" value="1"/>
</dbReference>
<evidence type="ECO:0000313" key="3">
    <source>
        <dbReference type="Proteomes" id="UP000094336"/>
    </source>
</evidence>
<evidence type="ECO:0000313" key="2">
    <source>
        <dbReference type="EMBL" id="ODQ81826.1"/>
    </source>
</evidence>
<dbReference type="InterPro" id="IPR055509">
    <property type="entry name" value="DUF7082"/>
</dbReference>
<organism evidence="2 3">
    <name type="scientific">Babjeviella inositovora NRRL Y-12698</name>
    <dbReference type="NCBI Taxonomy" id="984486"/>
    <lineage>
        <taxon>Eukaryota</taxon>
        <taxon>Fungi</taxon>
        <taxon>Dikarya</taxon>
        <taxon>Ascomycota</taxon>
        <taxon>Saccharomycotina</taxon>
        <taxon>Pichiomycetes</taxon>
        <taxon>Serinales incertae sedis</taxon>
        <taxon>Babjeviella</taxon>
    </lineage>
</organism>
<dbReference type="RefSeq" id="XP_018987154.1">
    <property type="nucleotide sequence ID" value="XM_019130326.1"/>
</dbReference>
<protein>
    <recommendedName>
        <fullName evidence="1">DUF7082 domain-containing protein</fullName>
    </recommendedName>
</protein>
<dbReference type="OrthoDB" id="1751210at2759"/>
<proteinExistence type="predicted"/>
<evidence type="ECO:0000259" key="1">
    <source>
        <dbReference type="Pfam" id="PF23305"/>
    </source>
</evidence>
<dbReference type="STRING" id="984486.A0A1E3QVX8"/>
<dbReference type="Proteomes" id="UP000094336">
    <property type="component" value="Unassembled WGS sequence"/>
</dbReference>
<feature type="domain" description="DUF7082" evidence="1">
    <location>
        <begin position="28"/>
        <end position="182"/>
    </location>
</feature>
<dbReference type="AlphaFoldDB" id="A0A1E3QVX8"/>
<dbReference type="Pfam" id="PF23305">
    <property type="entry name" value="DUF7082"/>
    <property type="match status" value="1"/>
</dbReference>
<dbReference type="GeneID" id="30148179"/>
<keyword evidence="3" id="KW-1185">Reference proteome</keyword>
<dbReference type="GO" id="GO:0005634">
    <property type="term" value="C:nucleus"/>
    <property type="evidence" value="ECO:0007669"/>
    <property type="project" value="TreeGrafter"/>
</dbReference>
<gene>
    <name evidence="2" type="ORF">BABINDRAFT_165345</name>
</gene>
<dbReference type="PANTHER" id="PTHR39463:SF1">
    <property type="entry name" value="MEDUSA"/>
    <property type="match status" value="1"/>
</dbReference>
<sequence length="352" mass="40070">MKQTPKLVRLSSLSDEQALDTSLVKKSFELFIHNLLSGVTGNWNPEHLRKLIKFHVLRDVDSVSICFSELDAATRSELAPGDKSVISCIYCQDLDEFIVTSVDIIRLLEHIVDEKTFKVEEKGRIRRNLQILNPTTVSSKDPVLQTFYKQLMGMKNPRTCNIQKKIKVFPWSSLSLAIKKVLSKYAIVMRPGELLKTGNLQQEYVSYILPVKNSVLDNAARMPMISPESLLYLEDLLEQIQAYQPHFLPQAQSPEINMIPLSYTMDTPMFPMSQTIPHTSIYQGYPDLAISGEEPSFVSQSMPTIPVVLHPDDFSFPPIYYHDPQILSKETFALDYGVFVPPRPDEAVEKYT</sequence>
<accession>A0A1E3QVX8</accession>
<reference evidence="3" key="1">
    <citation type="submission" date="2016-05" db="EMBL/GenBank/DDBJ databases">
        <title>Comparative genomics of biotechnologically important yeasts.</title>
        <authorList>
            <consortium name="DOE Joint Genome Institute"/>
            <person name="Riley R."/>
            <person name="Haridas S."/>
            <person name="Wolfe K.H."/>
            <person name="Lopes M.R."/>
            <person name="Hittinger C.T."/>
            <person name="Goker M."/>
            <person name="Salamov A."/>
            <person name="Wisecaver J."/>
            <person name="Long T.M."/>
            <person name="Aerts A.L."/>
            <person name="Barry K."/>
            <person name="Choi C."/>
            <person name="Clum A."/>
            <person name="Coughlan A.Y."/>
            <person name="Deshpande S."/>
            <person name="Douglass A.P."/>
            <person name="Hanson S.J."/>
            <person name="Klenk H.-P."/>
            <person name="Labutti K."/>
            <person name="Lapidus A."/>
            <person name="Lindquist E."/>
            <person name="Lipzen A."/>
            <person name="Meier-Kolthoff J.P."/>
            <person name="Ohm R.A."/>
            <person name="Otillar R.P."/>
            <person name="Pangilinan J."/>
            <person name="Peng Y."/>
            <person name="Rokas A."/>
            <person name="Rosa C.A."/>
            <person name="Scheuner C."/>
            <person name="Sibirny A.A."/>
            <person name="Slot J.C."/>
            <person name="Stielow J.B."/>
            <person name="Sun H."/>
            <person name="Kurtzman C.P."/>
            <person name="Blackwell M."/>
            <person name="Grigoriev I.V."/>
            <person name="Jeffries T.W."/>
        </authorList>
    </citation>
    <scope>NUCLEOTIDE SEQUENCE [LARGE SCALE GENOMIC DNA]</scope>
    <source>
        <strain evidence="3">NRRL Y-12698</strain>
    </source>
</reference>
<name>A0A1E3QVX8_9ASCO</name>
<dbReference type="EMBL" id="KV454427">
    <property type="protein sequence ID" value="ODQ81826.1"/>
    <property type="molecule type" value="Genomic_DNA"/>
</dbReference>